<keyword evidence="2" id="KW-1185">Reference proteome</keyword>
<sequence>MRVSTPLIVPKRVKSGLEPVKLLKRNSSNNESPSHVVVSLEIRLADEGLVFWWSIGDHIPAGILSIQKEPQQCRCDYTDYQKSQRHSMSKPVPWNLVWPVHLTSNDRTNVTKRDLDSCSNGTLCLT</sequence>
<dbReference type="RefSeq" id="XP_046058564.1">
    <property type="nucleotide sequence ID" value="XM_046208177.1"/>
</dbReference>
<protein>
    <submittedName>
        <fullName evidence="1">Uncharacterized protein</fullName>
    </submittedName>
</protein>
<dbReference type="AlphaFoldDB" id="A0A9P8NX83"/>
<proteinExistence type="predicted"/>
<evidence type="ECO:0000313" key="2">
    <source>
        <dbReference type="Proteomes" id="UP000769157"/>
    </source>
</evidence>
<evidence type="ECO:0000313" key="1">
    <source>
        <dbReference type="EMBL" id="KAH3661440.1"/>
    </source>
</evidence>
<comment type="caution">
    <text evidence="1">The sequence shown here is derived from an EMBL/GenBank/DDBJ whole genome shotgun (WGS) entry which is preliminary data.</text>
</comment>
<reference evidence="1" key="1">
    <citation type="journal article" date="2021" name="Open Biol.">
        <title>Shared evolutionary footprints suggest mitochondrial oxidative damage underlies multiple complex I losses in fungi.</title>
        <authorList>
            <person name="Schikora-Tamarit M.A."/>
            <person name="Marcet-Houben M."/>
            <person name="Nosek J."/>
            <person name="Gabaldon T."/>
        </authorList>
    </citation>
    <scope>NUCLEOTIDE SEQUENCE</scope>
    <source>
        <strain evidence="1">CBS6075</strain>
    </source>
</reference>
<organism evidence="1 2">
    <name type="scientific">Ogataea philodendri</name>
    <dbReference type="NCBI Taxonomy" id="1378263"/>
    <lineage>
        <taxon>Eukaryota</taxon>
        <taxon>Fungi</taxon>
        <taxon>Dikarya</taxon>
        <taxon>Ascomycota</taxon>
        <taxon>Saccharomycotina</taxon>
        <taxon>Pichiomycetes</taxon>
        <taxon>Pichiales</taxon>
        <taxon>Pichiaceae</taxon>
        <taxon>Ogataea</taxon>
    </lineage>
</organism>
<dbReference type="GeneID" id="70238811"/>
<name>A0A9P8NX83_9ASCO</name>
<accession>A0A9P8NX83</accession>
<gene>
    <name evidence="1" type="ORF">OGAPHI_006847</name>
</gene>
<reference evidence="1" key="2">
    <citation type="submission" date="2021-01" db="EMBL/GenBank/DDBJ databases">
        <authorList>
            <person name="Schikora-Tamarit M.A."/>
        </authorList>
    </citation>
    <scope>NUCLEOTIDE SEQUENCE</scope>
    <source>
        <strain evidence="1">CBS6075</strain>
    </source>
</reference>
<dbReference type="Proteomes" id="UP000769157">
    <property type="component" value="Unassembled WGS sequence"/>
</dbReference>
<dbReference type="EMBL" id="JAEUBE010000487">
    <property type="protein sequence ID" value="KAH3661440.1"/>
    <property type="molecule type" value="Genomic_DNA"/>
</dbReference>